<reference evidence="2" key="1">
    <citation type="journal article" date="2019" name="Environ. Microbiol.">
        <title>Fungal ecological strategies reflected in gene transcription - a case study of two litter decomposers.</title>
        <authorList>
            <person name="Barbi F."/>
            <person name="Kohler A."/>
            <person name="Barry K."/>
            <person name="Baskaran P."/>
            <person name="Daum C."/>
            <person name="Fauchery L."/>
            <person name="Ihrmark K."/>
            <person name="Kuo A."/>
            <person name="LaButti K."/>
            <person name="Lipzen A."/>
            <person name="Morin E."/>
            <person name="Grigoriev I.V."/>
            <person name="Henrissat B."/>
            <person name="Lindahl B."/>
            <person name="Martin F."/>
        </authorList>
    </citation>
    <scope>NUCLEOTIDE SEQUENCE</scope>
    <source>
        <strain evidence="2">JB14</strain>
    </source>
</reference>
<accession>A0A6A4HW76</accession>
<evidence type="ECO:0000313" key="3">
    <source>
        <dbReference type="Proteomes" id="UP000799118"/>
    </source>
</evidence>
<protein>
    <submittedName>
        <fullName evidence="2">Uncharacterized protein</fullName>
    </submittedName>
</protein>
<keyword evidence="3" id="KW-1185">Reference proteome</keyword>
<sequence length="146" mass="16336">MDLRSRRTEEFCIPAFRRETPSQTDVAVLVVRRSRRLASRPVKALSTAAPQGIFFRKIGELPVTPTKGRKKATQDALAHPAKRRRLADVSNLPGPSWRGDDESISAAPLKVKARNLKQGTRDKVKKFLGVFDENAVSNRTRSRSKS</sequence>
<evidence type="ECO:0000256" key="1">
    <source>
        <dbReference type="SAM" id="MobiDB-lite"/>
    </source>
</evidence>
<gene>
    <name evidence="2" type="ORF">BT96DRAFT_562303</name>
</gene>
<dbReference type="AlphaFoldDB" id="A0A6A4HW76"/>
<feature type="region of interest" description="Disordered" evidence="1">
    <location>
        <begin position="64"/>
        <end position="103"/>
    </location>
</feature>
<dbReference type="EMBL" id="ML769437">
    <property type="protein sequence ID" value="KAE9402161.1"/>
    <property type="molecule type" value="Genomic_DNA"/>
</dbReference>
<name>A0A6A4HW76_9AGAR</name>
<evidence type="ECO:0000313" key="2">
    <source>
        <dbReference type="EMBL" id="KAE9402161.1"/>
    </source>
</evidence>
<proteinExistence type="predicted"/>
<organism evidence="2 3">
    <name type="scientific">Gymnopus androsaceus JB14</name>
    <dbReference type="NCBI Taxonomy" id="1447944"/>
    <lineage>
        <taxon>Eukaryota</taxon>
        <taxon>Fungi</taxon>
        <taxon>Dikarya</taxon>
        <taxon>Basidiomycota</taxon>
        <taxon>Agaricomycotina</taxon>
        <taxon>Agaricomycetes</taxon>
        <taxon>Agaricomycetidae</taxon>
        <taxon>Agaricales</taxon>
        <taxon>Marasmiineae</taxon>
        <taxon>Omphalotaceae</taxon>
        <taxon>Gymnopus</taxon>
    </lineage>
</organism>
<dbReference type="Proteomes" id="UP000799118">
    <property type="component" value="Unassembled WGS sequence"/>
</dbReference>